<dbReference type="AlphaFoldDB" id="A0A1S3EIW3"/>
<dbReference type="GO" id="GO:0008270">
    <property type="term" value="F:zinc ion binding"/>
    <property type="evidence" value="ECO:0007669"/>
    <property type="project" value="UniProtKB-KW"/>
</dbReference>
<dbReference type="Pfam" id="PF00098">
    <property type="entry name" value="zf-CCHC"/>
    <property type="match status" value="1"/>
</dbReference>
<organism evidence="4 5">
    <name type="scientific">Cicer arietinum</name>
    <name type="common">Chickpea</name>
    <name type="synonym">Garbanzo</name>
    <dbReference type="NCBI Taxonomy" id="3827"/>
    <lineage>
        <taxon>Eukaryota</taxon>
        <taxon>Viridiplantae</taxon>
        <taxon>Streptophyta</taxon>
        <taxon>Embryophyta</taxon>
        <taxon>Tracheophyta</taxon>
        <taxon>Spermatophyta</taxon>
        <taxon>Magnoliopsida</taxon>
        <taxon>eudicotyledons</taxon>
        <taxon>Gunneridae</taxon>
        <taxon>Pentapetalae</taxon>
        <taxon>rosids</taxon>
        <taxon>fabids</taxon>
        <taxon>Fabales</taxon>
        <taxon>Fabaceae</taxon>
        <taxon>Papilionoideae</taxon>
        <taxon>50 kb inversion clade</taxon>
        <taxon>NPAAA clade</taxon>
        <taxon>Hologalegina</taxon>
        <taxon>IRL clade</taxon>
        <taxon>Cicereae</taxon>
        <taxon>Cicer</taxon>
    </lineage>
</organism>
<gene>
    <name evidence="5" type="primary">LOC101511946</name>
</gene>
<dbReference type="KEGG" id="cam:101511946"/>
<accession>A0A1S3EIW3</accession>
<keyword evidence="4" id="KW-1185">Reference proteome</keyword>
<dbReference type="RefSeq" id="XP_012574886.1">
    <property type="nucleotide sequence ID" value="XM_012719432.2"/>
</dbReference>
<feature type="domain" description="CCHC-type" evidence="3">
    <location>
        <begin position="119"/>
        <end position="132"/>
    </location>
</feature>
<evidence type="ECO:0000313" key="4">
    <source>
        <dbReference type="Proteomes" id="UP000087171"/>
    </source>
</evidence>
<feature type="compositionally biased region" description="Basic and acidic residues" evidence="2">
    <location>
        <begin position="41"/>
        <end position="50"/>
    </location>
</feature>
<dbReference type="PROSITE" id="PS50158">
    <property type="entry name" value="ZF_CCHC"/>
    <property type="match status" value="1"/>
</dbReference>
<keyword evidence="1" id="KW-0862">Zinc</keyword>
<dbReference type="InterPro" id="IPR054722">
    <property type="entry name" value="PolX-like_BBD"/>
</dbReference>
<keyword evidence="1" id="KW-0863">Zinc-finger</keyword>
<dbReference type="SMART" id="SM00343">
    <property type="entry name" value="ZnF_C2HC"/>
    <property type="match status" value="1"/>
</dbReference>
<name>A0A1S3EIW3_CICAR</name>
<dbReference type="Gene3D" id="4.10.60.10">
    <property type="entry name" value="Zinc finger, CCHC-type"/>
    <property type="match status" value="1"/>
</dbReference>
<dbReference type="Proteomes" id="UP000087171">
    <property type="component" value="Unplaced"/>
</dbReference>
<evidence type="ECO:0000256" key="1">
    <source>
        <dbReference type="PROSITE-ProRule" id="PRU00047"/>
    </source>
</evidence>
<reference evidence="5" key="1">
    <citation type="submission" date="2025-08" db="UniProtKB">
        <authorList>
            <consortium name="RefSeq"/>
        </authorList>
    </citation>
    <scope>IDENTIFICATION</scope>
    <source>
        <tissue evidence="5">Etiolated seedlings</tissue>
    </source>
</reference>
<dbReference type="GO" id="GO:0003676">
    <property type="term" value="F:nucleic acid binding"/>
    <property type="evidence" value="ECO:0007669"/>
    <property type="project" value="InterPro"/>
</dbReference>
<feature type="region of interest" description="Disordered" evidence="2">
    <location>
        <begin position="41"/>
        <end position="83"/>
    </location>
</feature>
<keyword evidence="1" id="KW-0479">Metal-binding</keyword>
<dbReference type="PaxDb" id="3827-XP_004513317.1"/>
<sequence length="317" mass="35997">MRCLTREWQPKITAIAESRDLAKMTTATLFGKLREHEMELQRLDESEMESRKKKGLSLKVQANQSKIESDSCSNESSSDNEEPEIGLLVKKFKKFLKKKDNKFRKPSSSKTSDNKQITCYECGKTGHIKSECYKLQNKNKAAKSKGKEPVTKTKKAYIAWNDNDESSASSDEEEANMCLMANSDSESEKEVCLTSTKHSWYLDSGCSKHMTGDKSKFLSLTLKEGGFVKYGDNNRGFLITLSACMYKVLVKVLANKLKQVIDQVTVESQTSYVKGYQNLDEILIANEIVDDAKNRKKYLFMFKVNFEKAYDSVDCAI</sequence>
<evidence type="ECO:0000256" key="2">
    <source>
        <dbReference type="SAM" id="MobiDB-lite"/>
    </source>
</evidence>
<protein>
    <submittedName>
        <fullName evidence="5">Uncharacterized protein LOC101511946</fullName>
    </submittedName>
</protein>
<dbReference type="OrthoDB" id="1932348at2759"/>
<proteinExistence type="predicted"/>
<dbReference type="SUPFAM" id="SSF57756">
    <property type="entry name" value="Retrovirus zinc finger-like domains"/>
    <property type="match status" value="1"/>
</dbReference>
<dbReference type="InterPro" id="IPR036875">
    <property type="entry name" value="Znf_CCHC_sf"/>
</dbReference>
<dbReference type="InterPro" id="IPR001878">
    <property type="entry name" value="Znf_CCHC"/>
</dbReference>
<evidence type="ECO:0000259" key="3">
    <source>
        <dbReference type="PROSITE" id="PS50158"/>
    </source>
</evidence>
<evidence type="ECO:0000313" key="5">
    <source>
        <dbReference type="RefSeq" id="XP_012574886.1"/>
    </source>
</evidence>
<dbReference type="eggNOG" id="KOG0017">
    <property type="taxonomic scope" value="Eukaryota"/>
</dbReference>
<dbReference type="Pfam" id="PF22936">
    <property type="entry name" value="Pol_BBD"/>
    <property type="match status" value="1"/>
</dbReference>
<dbReference type="GeneID" id="101511946"/>